<dbReference type="Proteomes" id="UP000234681">
    <property type="component" value="Chromosome 20"/>
</dbReference>
<evidence type="ECO:0000313" key="2">
    <source>
        <dbReference type="Proteomes" id="UP000234681"/>
    </source>
</evidence>
<dbReference type="EMBL" id="CH473988">
    <property type="protein sequence ID" value="EDL97003.1"/>
    <property type="molecule type" value="Genomic_DNA"/>
</dbReference>
<dbReference type="AlphaFoldDB" id="A6JJY5"/>
<name>A6JJY5_RAT</name>
<organism evidence="1 2">
    <name type="scientific">Rattus norvegicus</name>
    <name type="common">Rat</name>
    <dbReference type="NCBI Taxonomy" id="10116"/>
    <lineage>
        <taxon>Eukaryota</taxon>
        <taxon>Metazoa</taxon>
        <taxon>Chordata</taxon>
        <taxon>Craniata</taxon>
        <taxon>Vertebrata</taxon>
        <taxon>Euteleostomi</taxon>
        <taxon>Mammalia</taxon>
        <taxon>Eutheria</taxon>
        <taxon>Euarchontoglires</taxon>
        <taxon>Glires</taxon>
        <taxon>Rodentia</taxon>
        <taxon>Myomorpha</taxon>
        <taxon>Muroidea</taxon>
        <taxon>Muridae</taxon>
        <taxon>Murinae</taxon>
        <taxon>Rattus</taxon>
    </lineage>
</organism>
<protein>
    <submittedName>
        <fullName evidence="1">RCG60682, isoform CRA_c</fullName>
    </submittedName>
</protein>
<accession>A6JJY5</accession>
<proteinExistence type="predicted"/>
<gene>
    <name evidence="1" type="ORF">rCG_60682</name>
</gene>
<sequence length="61" mass="6819">MAVKTFQETPWLALARLIPSSLACFPPGSKEFLTPCLQLAPLPLCYDGFWKPNLRVKSLRG</sequence>
<evidence type="ECO:0000313" key="1">
    <source>
        <dbReference type="EMBL" id="EDL97003.1"/>
    </source>
</evidence>
<reference evidence="2" key="1">
    <citation type="submission" date="2005-09" db="EMBL/GenBank/DDBJ databases">
        <authorList>
            <person name="Mural R.J."/>
            <person name="Li P.W."/>
            <person name="Adams M.D."/>
            <person name="Amanatides P.G."/>
            <person name="Baden-Tillson H."/>
            <person name="Barnstead M."/>
            <person name="Chin S.H."/>
            <person name="Dew I."/>
            <person name="Evans C.A."/>
            <person name="Ferriera S."/>
            <person name="Flanigan M."/>
            <person name="Fosler C."/>
            <person name="Glodek A."/>
            <person name="Gu Z."/>
            <person name="Holt R.A."/>
            <person name="Jennings D."/>
            <person name="Kraft C.L."/>
            <person name="Lu F."/>
            <person name="Nguyen T."/>
            <person name="Nusskern D.R."/>
            <person name="Pfannkoch C.M."/>
            <person name="Sitter C."/>
            <person name="Sutton G.G."/>
            <person name="Venter J.C."/>
            <person name="Wang Z."/>
            <person name="Woodage T."/>
            <person name="Zheng X.H."/>
            <person name="Zhong F."/>
        </authorList>
    </citation>
    <scope>NUCLEOTIDE SEQUENCE [LARGE SCALE GENOMIC DNA]</scope>
    <source>
        <strain>BN</strain>
        <strain evidence="2">Sprague-Dawley</strain>
    </source>
</reference>